<protein>
    <submittedName>
        <fullName evidence="2">Dienelactone hydrolase family protein</fullName>
    </submittedName>
</protein>
<dbReference type="Proteomes" id="UP001501490">
    <property type="component" value="Unassembled WGS sequence"/>
</dbReference>
<dbReference type="RefSeq" id="WP_344807332.1">
    <property type="nucleotide sequence ID" value="NZ_BAABAB010000028.1"/>
</dbReference>
<proteinExistence type="predicted"/>
<comment type="caution">
    <text evidence="2">The sequence shown here is derived from an EMBL/GenBank/DDBJ whole genome shotgun (WGS) entry which is preliminary data.</text>
</comment>
<accession>A0ABP7AF65</accession>
<name>A0ABP7AF65_9ACTN</name>
<dbReference type="EMBL" id="BAABAB010000028">
    <property type="protein sequence ID" value="GAA3631119.1"/>
    <property type="molecule type" value="Genomic_DNA"/>
</dbReference>
<dbReference type="InterPro" id="IPR029058">
    <property type="entry name" value="AB_hydrolase_fold"/>
</dbReference>
<dbReference type="Gene3D" id="3.40.50.1820">
    <property type="entry name" value="alpha/beta hydrolase"/>
    <property type="match status" value="1"/>
</dbReference>
<dbReference type="Pfam" id="PF01738">
    <property type="entry name" value="DLH"/>
    <property type="match status" value="1"/>
</dbReference>
<dbReference type="PANTHER" id="PTHR46623">
    <property type="entry name" value="CARBOXYMETHYLENEBUTENOLIDASE-RELATED"/>
    <property type="match status" value="1"/>
</dbReference>
<reference evidence="3" key="1">
    <citation type="journal article" date="2019" name="Int. J. Syst. Evol. Microbiol.">
        <title>The Global Catalogue of Microorganisms (GCM) 10K type strain sequencing project: providing services to taxonomists for standard genome sequencing and annotation.</title>
        <authorList>
            <consortium name="The Broad Institute Genomics Platform"/>
            <consortium name="The Broad Institute Genome Sequencing Center for Infectious Disease"/>
            <person name="Wu L."/>
            <person name="Ma J."/>
        </authorList>
    </citation>
    <scope>NUCLEOTIDE SEQUENCE [LARGE SCALE GENOMIC DNA]</scope>
    <source>
        <strain evidence="3">JCM 16929</strain>
    </source>
</reference>
<dbReference type="InterPro" id="IPR002925">
    <property type="entry name" value="Dienelactn_hydro"/>
</dbReference>
<dbReference type="InterPro" id="IPR051049">
    <property type="entry name" value="Dienelactone_hydrolase-like"/>
</dbReference>
<sequence length="241" mass="25677">MDVASPQTVDIRSADGPMPAQLWHPPAGSGPAVVVFQEIFGVTDYIRRRCADLARLGYVVCAPEIYWRLGEIRIEDGPDAMTEAMAALRRLDWPAAVRDGVAALEHVRGLIEVTGPVALLGFCFGGGLAFNVAADDAPDALVSYYGSALPTLLDRAPDVTAPSLHHFGLADSFIPAEVVDQIRDAVTRSAQARFETYDGAGHAFDNPNPMFHHPAASAAAWGVTTRFLAEILGAPSPDAGW</sequence>
<gene>
    <name evidence="2" type="ORF">GCM10022236_37100</name>
</gene>
<evidence type="ECO:0000313" key="3">
    <source>
        <dbReference type="Proteomes" id="UP001501490"/>
    </source>
</evidence>
<evidence type="ECO:0000313" key="2">
    <source>
        <dbReference type="EMBL" id="GAA3631119.1"/>
    </source>
</evidence>
<dbReference type="SUPFAM" id="SSF53474">
    <property type="entry name" value="alpha/beta-Hydrolases"/>
    <property type="match status" value="1"/>
</dbReference>
<keyword evidence="3" id="KW-1185">Reference proteome</keyword>
<evidence type="ECO:0000259" key="1">
    <source>
        <dbReference type="Pfam" id="PF01738"/>
    </source>
</evidence>
<dbReference type="PANTHER" id="PTHR46623:SF6">
    <property type="entry name" value="ALPHA_BETA-HYDROLASES SUPERFAMILY PROTEIN"/>
    <property type="match status" value="1"/>
</dbReference>
<dbReference type="GO" id="GO:0016787">
    <property type="term" value="F:hydrolase activity"/>
    <property type="evidence" value="ECO:0007669"/>
    <property type="project" value="UniProtKB-KW"/>
</dbReference>
<organism evidence="2 3">
    <name type="scientific">Microlunatus ginsengisoli</name>
    <dbReference type="NCBI Taxonomy" id="363863"/>
    <lineage>
        <taxon>Bacteria</taxon>
        <taxon>Bacillati</taxon>
        <taxon>Actinomycetota</taxon>
        <taxon>Actinomycetes</taxon>
        <taxon>Propionibacteriales</taxon>
        <taxon>Propionibacteriaceae</taxon>
        <taxon>Microlunatus</taxon>
    </lineage>
</organism>
<keyword evidence="2" id="KW-0378">Hydrolase</keyword>
<feature type="domain" description="Dienelactone hydrolase" evidence="1">
    <location>
        <begin position="21"/>
        <end position="231"/>
    </location>
</feature>